<dbReference type="AlphaFoldDB" id="A0ABD3X2H2"/>
<evidence type="ECO:0000313" key="2">
    <source>
        <dbReference type="Proteomes" id="UP001634394"/>
    </source>
</evidence>
<organism evidence="1 2">
    <name type="scientific">Sinanodonta woodiana</name>
    <name type="common">Chinese pond mussel</name>
    <name type="synonym">Anodonta woodiana</name>
    <dbReference type="NCBI Taxonomy" id="1069815"/>
    <lineage>
        <taxon>Eukaryota</taxon>
        <taxon>Metazoa</taxon>
        <taxon>Spiralia</taxon>
        <taxon>Lophotrochozoa</taxon>
        <taxon>Mollusca</taxon>
        <taxon>Bivalvia</taxon>
        <taxon>Autobranchia</taxon>
        <taxon>Heteroconchia</taxon>
        <taxon>Palaeoheterodonta</taxon>
        <taxon>Unionida</taxon>
        <taxon>Unionoidea</taxon>
        <taxon>Unionidae</taxon>
        <taxon>Unioninae</taxon>
        <taxon>Sinanodonta</taxon>
    </lineage>
</organism>
<proteinExistence type="predicted"/>
<gene>
    <name evidence="1" type="ORF">ACJMK2_032679</name>
</gene>
<sequence length="122" mass="13580">MIGFEKLITSSNSTCHGDCFEVNIIHSFGSNDNLPSVSPNHEVCELTLSDVNSSFPRGAIDMLQAPSSNNKCAMTIMLHNSNLQNGHFFLNISKHLNHCQHMQTKPDLLSEWEGILDSMECM</sequence>
<reference evidence="1 2" key="1">
    <citation type="submission" date="2024-11" db="EMBL/GenBank/DDBJ databases">
        <title>Chromosome-level genome assembly of the freshwater bivalve Anodonta woodiana.</title>
        <authorList>
            <person name="Chen X."/>
        </authorList>
    </citation>
    <scope>NUCLEOTIDE SEQUENCE [LARGE SCALE GENOMIC DNA]</scope>
    <source>
        <strain evidence="1">MN2024</strain>
        <tissue evidence="1">Gills</tissue>
    </source>
</reference>
<evidence type="ECO:0000313" key="1">
    <source>
        <dbReference type="EMBL" id="KAL3880442.1"/>
    </source>
</evidence>
<dbReference type="EMBL" id="JBJQND010000004">
    <property type="protein sequence ID" value="KAL3880442.1"/>
    <property type="molecule type" value="Genomic_DNA"/>
</dbReference>
<keyword evidence="2" id="KW-1185">Reference proteome</keyword>
<comment type="caution">
    <text evidence="1">The sequence shown here is derived from an EMBL/GenBank/DDBJ whole genome shotgun (WGS) entry which is preliminary data.</text>
</comment>
<dbReference type="Proteomes" id="UP001634394">
    <property type="component" value="Unassembled WGS sequence"/>
</dbReference>
<name>A0ABD3X2H2_SINWO</name>
<accession>A0ABD3X2H2</accession>
<protein>
    <submittedName>
        <fullName evidence="1">Uncharacterized protein</fullName>
    </submittedName>
</protein>